<keyword evidence="2" id="KW-0472">Membrane</keyword>
<evidence type="ECO:0000313" key="4">
    <source>
        <dbReference type="Proteomes" id="UP000243494"/>
    </source>
</evidence>
<proteinExistence type="predicted"/>
<feature type="coiled-coil region" evidence="1">
    <location>
        <begin position="112"/>
        <end position="139"/>
    </location>
</feature>
<dbReference type="PANTHER" id="PTHR37305:SF1">
    <property type="entry name" value="MEMBRANE PROTEIN"/>
    <property type="match status" value="1"/>
</dbReference>
<dbReference type="Proteomes" id="UP000243494">
    <property type="component" value="Unassembled WGS sequence"/>
</dbReference>
<evidence type="ECO:0000256" key="1">
    <source>
        <dbReference type="SAM" id="Coils"/>
    </source>
</evidence>
<keyword evidence="4" id="KW-1185">Reference proteome</keyword>
<keyword evidence="1" id="KW-0175">Coiled coil</keyword>
<comment type="caution">
    <text evidence="3">The sequence shown here is derived from an EMBL/GenBank/DDBJ whole genome shotgun (WGS) entry which is preliminary data.</text>
</comment>
<feature type="transmembrane region" description="Helical" evidence="2">
    <location>
        <begin position="268"/>
        <end position="294"/>
    </location>
</feature>
<evidence type="ECO:0000256" key="2">
    <source>
        <dbReference type="SAM" id="Phobius"/>
    </source>
</evidence>
<protein>
    <submittedName>
        <fullName evidence="3">Uncharacterized protein</fullName>
    </submittedName>
</protein>
<feature type="transmembrane region" description="Helical" evidence="2">
    <location>
        <begin position="172"/>
        <end position="190"/>
    </location>
</feature>
<sequence>MIDLIKFELYKIFSKKSVMIVLLLTVLFGIFNVVGQDLYLKFKGLDSIDDAYSVMKKYEGKVITQEDISNRDKTVENVTQKEKSGKKLTKEDLVHMHFSYDNPLHVEPTYIINNKLYSLNEMKDEIRKLEKENKADTYEYKNLNYVYDKVKNIEKPKFYFTHGWLTTANFKIIATLIAVLIVAGLTPIFSDEYQSNSAQIMLSCKNGKNKLVLSKILSGLIFTAIVFIIINTIYIMSALRYDFIGWDKPLRLFKYYGATIFDIRIIDFYIAGLGISFIGAILFALVTMLMSLLVKNNMISLLLNLGLYYVPAFFGNFIPMDSIARVFREINLAEAVKAEGMFINTNTYNIFGNPTLYSTVLISLVVISIPIVIYLIKYFGKRQAI</sequence>
<feature type="transmembrane region" description="Helical" evidence="2">
    <location>
        <begin position="301"/>
        <end position="318"/>
    </location>
</feature>
<name>A0A371IV43_9FIRM</name>
<feature type="transmembrane region" description="Helical" evidence="2">
    <location>
        <begin position="356"/>
        <end position="376"/>
    </location>
</feature>
<organism evidence="3 4">
    <name type="scientific">Romboutsia maritimum</name>
    <dbReference type="NCBI Taxonomy" id="2020948"/>
    <lineage>
        <taxon>Bacteria</taxon>
        <taxon>Bacillati</taxon>
        <taxon>Bacillota</taxon>
        <taxon>Clostridia</taxon>
        <taxon>Peptostreptococcales</taxon>
        <taxon>Peptostreptococcaceae</taxon>
        <taxon>Romboutsia</taxon>
    </lineage>
</organism>
<dbReference type="EMBL" id="NOJZ02000003">
    <property type="protein sequence ID" value="RDY24353.1"/>
    <property type="molecule type" value="Genomic_DNA"/>
</dbReference>
<accession>A0A371IV43</accession>
<dbReference type="GO" id="GO:0005886">
    <property type="term" value="C:plasma membrane"/>
    <property type="evidence" value="ECO:0007669"/>
    <property type="project" value="UniProtKB-SubCell"/>
</dbReference>
<dbReference type="GO" id="GO:0140359">
    <property type="term" value="F:ABC-type transporter activity"/>
    <property type="evidence" value="ECO:0007669"/>
    <property type="project" value="InterPro"/>
</dbReference>
<dbReference type="RefSeq" id="WP_095405569.1">
    <property type="nucleotide sequence ID" value="NZ_NOJZ02000003.1"/>
</dbReference>
<keyword evidence="2" id="KW-0812">Transmembrane</keyword>
<feature type="transmembrane region" description="Helical" evidence="2">
    <location>
        <begin position="211"/>
        <end position="236"/>
    </location>
</feature>
<dbReference type="PANTHER" id="PTHR37305">
    <property type="entry name" value="INTEGRAL MEMBRANE PROTEIN-RELATED"/>
    <property type="match status" value="1"/>
</dbReference>
<reference evidence="3 4" key="1">
    <citation type="journal article" date="2017" name="Genome Announc.">
        <title>Draft Genome Sequence of Romboutsia maritimum sp. nov. Strain CCRI-22766(T), Isolated from Coastal Estuarine Mud.</title>
        <authorList>
            <person name="Maheux A.F."/>
            <person name="Boudreau D.K."/>
            <person name="Berube E."/>
            <person name="Boissinot M."/>
            <person name="Raymond F."/>
            <person name="Brodeur S."/>
            <person name="Corbeil J."/>
            <person name="Brightwell G."/>
            <person name="Broda D."/>
            <person name="Omar R.F."/>
            <person name="Bergeron M.G."/>
        </authorList>
    </citation>
    <scope>NUCLEOTIDE SEQUENCE [LARGE SCALE GENOMIC DNA]</scope>
    <source>
        <strain evidence="3 4">CCRI-22766</strain>
    </source>
</reference>
<gene>
    <name evidence="3" type="ORF">CHF27_003080</name>
</gene>
<keyword evidence="2" id="KW-1133">Transmembrane helix</keyword>
<evidence type="ECO:0000313" key="3">
    <source>
        <dbReference type="EMBL" id="RDY24353.1"/>
    </source>
</evidence>
<dbReference type="Pfam" id="PF12679">
    <property type="entry name" value="ABC2_membrane_2"/>
    <property type="match status" value="1"/>
</dbReference>
<dbReference type="AlphaFoldDB" id="A0A371IV43"/>
<dbReference type="OrthoDB" id="1700423at2"/>